<dbReference type="Proteomes" id="UP000234473">
    <property type="component" value="Unassembled WGS sequence"/>
</dbReference>
<organism evidence="2 3">
    <name type="scientific">Klebsiella variicola</name>
    <dbReference type="NCBI Taxonomy" id="244366"/>
    <lineage>
        <taxon>Bacteria</taxon>
        <taxon>Pseudomonadati</taxon>
        <taxon>Pseudomonadota</taxon>
        <taxon>Gammaproteobacteria</taxon>
        <taxon>Enterobacterales</taxon>
        <taxon>Enterobacteriaceae</taxon>
        <taxon>Klebsiella/Raoultella group</taxon>
        <taxon>Klebsiella</taxon>
        <taxon>Klebsiella pneumoniae complex</taxon>
    </lineage>
</organism>
<reference evidence="2 3" key="1">
    <citation type="submission" date="2017-11" db="EMBL/GenBank/DDBJ databases">
        <authorList>
            <person name="Han C.G."/>
        </authorList>
    </citation>
    <scope>NUCLEOTIDE SEQUENCE [LARGE SCALE GENOMIC DNA]</scope>
    <source>
        <strain evidence="2 3">A5</strain>
    </source>
</reference>
<feature type="transmembrane region" description="Helical" evidence="1">
    <location>
        <begin position="46"/>
        <end position="65"/>
    </location>
</feature>
<evidence type="ECO:0000256" key="1">
    <source>
        <dbReference type="SAM" id="Phobius"/>
    </source>
</evidence>
<evidence type="ECO:0000313" key="2">
    <source>
        <dbReference type="EMBL" id="PLP40564.1"/>
    </source>
</evidence>
<comment type="caution">
    <text evidence="2">The sequence shown here is derived from an EMBL/GenBank/DDBJ whole genome shotgun (WGS) entry which is preliminary data.</text>
</comment>
<keyword evidence="1" id="KW-1133">Transmembrane helix</keyword>
<dbReference type="AlphaFoldDB" id="A0A2N5A9A6"/>
<dbReference type="EMBL" id="PICB01001822">
    <property type="protein sequence ID" value="PLP40564.1"/>
    <property type="molecule type" value="Genomic_DNA"/>
</dbReference>
<keyword evidence="1" id="KW-0812">Transmembrane</keyword>
<dbReference type="InterPro" id="IPR036259">
    <property type="entry name" value="MFS_trans_sf"/>
</dbReference>
<accession>A0A2N5A9A6</accession>
<dbReference type="SUPFAM" id="SSF103473">
    <property type="entry name" value="MFS general substrate transporter"/>
    <property type="match status" value="1"/>
</dbReference>
<feature type="non-terminal residue" evidence="2">
    <location>
        <position position="1"/>
    </location>
</feature>
<feature type="transmembrane region" description="Helical" evidence="1">
    <location>
        <begin position="71"/>
        <end position="91"/>
    </location>
</feature>
<evidence type="ECO:0000313" key="3">
    <source>
        <dbReference type="Proteomes" id="UP000234473"/>
    </source>
</evidence>
<feature type="transmembrane region" description="Helical" evidence="1">
    <location>
        <begin position="12"/>
        <end position="34"/>
    </location>
</feature>
<dbReference type="Gene3D" id="1.20.1250.20">
    <property type="entry name" value="MFS general substrate transporter like domains"/>
    <property type="match status" value="1"/>
</dbReference>
<proteinExistence type="predicted"/>
<gene>
    <name evidence="2" type="ORF">CWM98_26830</name>
</gene>
<protein>
    <submittedName>
        <fullName evidence="2">MFS transporter</fullName>
    </submittedName>
</protein>
<reference evidence="2 3" key="2">
    <citation type="submission" date="2018-01" db="EMBL/GenBank/DDBJ databases">
        <title>Genomic study of Klebsiella pneumoniae.</title>
        <authorList>
            <person name="Yang Y."/>
            <person name="Bicalho R."/>
        </authorList>
    </citation>
    <scope>NUCLEOTIDE SEQUENCE [LARGE SCALE GENOMIC DNA]</scope>
    <source>
        <strain evidence="2 3">A5</strain>
    </source>
</reference>
<name>A0A2N5A9A6_KLEVA</name>
<sequence>PIACAETSLLWLIAGVIALDFAVQAVHVTNQSLIIAARPAAASRLVGAYMCFYSLGSAAGAIVATQLYSHWGWQAVCLAGAAVSACAFLVWSGSRQS</sequence>
<keyword evidence="1" id="KW-0472">Membrane</keyword>
<dbReference type="PANTHER" id="PTHR42910:SF1">
    <property type="entry name" value="MAJOR FACILITATOR SUPERFAMILY (MFS) PROFILE DOMAIN-CONTAINING PROTEIN"/>
    <property type="match status" value="1"/>
</dbReference>
<dbReference type="PANTHER" id="PTHR42910">
    <property type="entry name" value="TRANSPORTER SCO4007-RELATED"/>
    <property type="match status" value="1"/>
</dbReference>